<name>A0A1R3VMP5_9GAMM</name>
<proteinExistence type="predicted"/>
<evidence type="ECO:0000313" key="2">
    <source>
        <dbReference type="Proteomes" id="UP000223759"/>
    </source>
</evidence>
<evidence type="ECO:0008006" key="3">
    <source>
        <dbReference type="Google" id="ProtNLM"/>
    </source>
</evidence>
<dbReference type="EMBL" id="FTPK01000001">
    <property type="protein sequence ID" value="SIT65829.1"/>
    <property type="molecule type" value="Genomic_DNA"/>
</dbReference>
<sequence length="342" mass="37984">MAPHPQNVLKVYVPGLFAPLARWTQEYEDLGRYPLLEAWMGRAQAFGERPCFTTLLESAASLRAPGKVATFCADPVHLQAGMEDVLVTDAGRLNISNAEAEAAIALLNEGFGERGWQFFAMTPSQWQVTLAQPVEVRTQPLRAVAGQAMTAYLPQGPGARSLIAELTEMQMLLYGAPFNEERESRGQPTINGVWLWGEQPIPERVPGHGSDEVWIVVEQGSSLIWPWQAMAEAMGAQCRRQSLTETKTWIQALSASDAAQHWLICPWLESSVAYDDVGAWMPVLSELDQGLFAALSQALDQGKWSALELLDDQSAVRIAPGKRWQFWQKPLPLAQWCEKLEQ</sequence>
<gene>
    <name evidence="1" type="ORF">SAMN05216526_0282</name>
</gene>
<dbReference type="RefSeq" id="WP_076754296.1">
    <property type="nucleotide sequence ID" value="NZ_CP023018.1"/>
</dbReference>
<keyword evidence="2" id="KW-1185">Reference proteome</keyword>
<reference evidence="1 2" key="1">
    <citation type="submission" date="2017-01" db="EMBL/GenBank/DDBJ databases">
        <authorList>
            <person name="Mah S.A."/>
            <person name="Swanson W.J."/>
            <person name="Moy G.W."/>
            <person name="Vacquier V.D."/>
        </authorList>
    </citation>
    <scope>NUCLEOTIDE SEQUENCE [LARGE SCALE GENOMIC DNA]</scope>
    <source>
        <strain evidence="1 2">M9</strain>
    </source>
</reference>
<accession>A0A1R3VMP5</accession>
<evidence type="ECO:0000313" key="1">
    <source>
        <dbReference type="EMBL" id="SIT65829.1"/>
    </source>
</evidence>
<dbReference type="Proteomes" id="UP000223759">
    <property type="component" value="Unassembled WGS sequence"/>
</dbReference>
<organism evidence="1 2">
    <name type="scientific">Ectothiorhodosinus mongolicus</name>
    <dbReference type="NCBI Taxonomy" id="233100"/>
    <lineage>
        <taxon>Bacteria</taxon>
        <taxon>Pseudomonadati</taxon>
        <taxon>Pseudomonadota</taxon>
        <taxon>Gammaproteobacteria</taxon>
        <taxon>Chromatiales</taxon>
        <taxon>Ectothiorhodospiraceae</taxon>
        <taxon>Ectothiorhodosinus</taxon>
    </lineage>
</organism>
<dbReference type="OrthoDB" id="5295974at2"/>
<protein>
    <recommendedName>
        <fullName evidence="3">Cofactor-independent phosphoglycerate mutase</fullName>
    </recommendedName>
</protein>
<dbReference type="STRING" id="233100.SAMN05216526_0282"/>
<dbReference type="AlphaFoldDB" id="A0A1R3VMP5"/>